<sequence>MNDIRRLQAKAHDQHRSQQAHDKRAFNKQARLKAKFGDAYVDPRNKRGMFAAHLQKHRLEMNKAFDKKCREDYAEALKGNRQIRKCSACAAWNERHPGDKQVFQFMHSTFIAFYFRISTVDNPASTFNSYGLQVPH</sequence>
<comment type="caution">
    <text evidence="2">The sequence shown here is derived from an EMBL/GenBank/DDBJ whole genome shotgun (WGS) entry which is preliminary data.</text>
</comment>
<feature type="region of interest" description="Disordered" evidence="1">
    <location>
        <begin position="1"/>
        <end position="24"/>
    </location>
</feature>
<evidence type="ECO:0000313" key="3">
    <source>
        <dbReference type="Proteomes" id="UP000077521"/>
    </source>
</evidence>
<reference evidence="2" key="2">
    <citation type="journal article" date="2019" name="IMA Fungus">
        <title>Genome sequencing and comparison of five Tilletia species to identify candidate genes for the detection of regulated species infecting wheat.</title>
        <authorList>
            <person name="Nguyen H.D.T."/>
            <person name="Sultana T."/>
            <person name="Kesanakurti P."/>
            <person name="Hambleton S."/>
        </authorList>
    </citation>
    <scope>NUCLEOTIDE SEQUENCE</scope>
    <source>
        <strain evidence="2">DAOMC 236416</strain>
    </source>
</reference>
<keyword evidence="3" id="KW-1185">Reference proteome</keyword>
<name>A0A8T8SNV3_9BASI</name>
<reference evidence="2" key="1">
    <citation type="submission" date="2016-04" db="EMBL/GenBank/DDBJ databases">
        <authorList>
            <person name="Nguyen H.D."/>
            <person name="Samba Siva P."/>
            <person name="Cullis J."/>
            <person name="Levesque C.A."/>
            <person name="Hambleton S."/>
        </authorList>
    </citation>
    <scope>NUCLEOTIDE SEQUENCE</scope>
    <source>
        <strain evidence="2">DAOMC 236416</strain>
    </source>
</reference>
<organism evidence="2 3">
    <name type="scientific">Tilletia indica</name>
    <dbReference type="NCBI Taxonomy" id="43049"/>
    <lineage>
        <taxon>Eukaryota</taxon>
        <taxon>Fungi</taxon>
        <taxon>Dikarya</taxon>
        <taxon>Basidiomycota</taxon>
        <taxon>Ustilaginomycotina</taxon>
        <taxon>Exobasidiomycetes</taxon>
        <taxon>Tilletiales</taxon>
        <taxon>Tilletiaceae</taxon>
        <taxon>Tilletia</taxon>
    </lineage>
</organism>
<protein>
    <submittedName>
        <fullName evidence="2">Uncharacterized protein</fullName>
    </submittedName>
</protein>
<accession>A0A8T8SNV3</accession>
<dbReference type="EMBL" id="LWDF02000691">
    <property type="protein sequence ID" value="KAE8244228.1"/>
    <property type="molecule type" value="Genomic_DNA"/>
</dbReference>
<dbReference type="Proteomes" id="UP000077521">
    <property type="component" value="Unassembled WGS sequence"/>
</dbReference>
<evidence type="ECO:0000256" key="1">
    <source>
        <dbReference type="SAM" id="MobiDB-lite"/>
    </source>
</evidence>
<proteinExistence type="predicted"/>
<dbReference type="AlphaFoldDB" id="A0A8T8SNV3"/>
<evidence type="ECO:0000313" key="2">
    <source>
        <dbReference type="EMBL" id="KAE8244228.1"/>
    </source>
</evidence>
<gene>
    <name evidence="2" type="ORF">A4X13_0g6747</name>
</gene>